<evidence type="ECO:0000256" key="1">
    <source>
        <dbReference type="SAM" id="MobiDB-lite"/>
    </source>
</evidence>
<dbReference type="InParanoid" id="K7L9A7"/>
<dbReference type="SUPFAM" id="SSF56219">
    <property type="entry name" value="DNase I-like"/>
    <property type="match status" value="1"/>
</dbReference>
<dbReference type="Gramene" id="KRH45521">
    <property type="protein sequence ID" value="KRH45521"/>
    <property type="gene ID" value="GLYMA_08G276500"/>
</dbReference>
<name>K7L9A7_SOYBN</name>
<feature type="region of interest" description="Disordered" evidence="1">
    <location>
        <begin position="157"/>
        <end position="220"/>
    </location>
</feature>
<evidence type="ECO:0008006" key="5">
    <source>
        <dbReference type="Google" id="ProtNLM"/>
    </source>
</evidence>
<feature type="compositionally biased region" description="Polar residues" evidence="1">
    <location>
        <begin position="211"/>
        <end position="220"/>
    </location>
</feature>
<evidence type="ECO:0000313" key="2">
    <source>
        <dbReference type="EMBL" id="KRH45521.1"/>
    </source>
</evidence>
<dbReference type="Proteomes" id="UP000008827">
    <property type="component" value="Chromosome 8"/>
</dbReference>
<proteinExistence type="predicted"/>
<sequence length="504" mass="56372">MIKHIIDVHISGDIFSVHAIEECGVTTCDNHSSDSIYQGSSEETASDDESSFRLRSPAPSHQAAAADDQGRDTATGHHLLPAEIVDAGKWWGNVLHSGQSVEDERPRVNNSDSRVLTTGKTKQTVNSSPEEDDINEACENHQLTIHDLRDCKFHENSMREKGESSGIQKQVLVHPRDYEDDTPLAGKRDVYQKQGGADVANKKGENKDKQPNVQYGPQLGLTSHSFYESETNSGHTPLNHVEKVNTWQVYSRGSWSKTKNCLGAIQKRDNYAVDIDKYSHGRDTAQITDIISSGDDTNKEINAVLEIISAHHQQAAKMWSMIKQLGVTMENEKEDQETRVIEQIRCMEDRDKTKKESIDKGMCQAIWGSADVSWELQPATNSAGGILCMWNNNAFKLQNKVVGNGFIFLEGEWTKEAQQVKIISIYSPCDMHNKRILWESVRQLKASSQKGLWCVLGDFNSIRAPAERIGTSDRGSGVSNIKEFNDWIDDLEVLEIPCLGKQFT</sequence>
<reference evidence="3" key="2">
    <citation type="submission" date="2018-02" db="UniProtKB">
        <authorList>
            <consortium name="EnsemblPlants"/>
        </authorList>
    </citation>
    <scope>IDENTIFICATION</scope>
    <source>
        <strain evidence="3">Williams 82</strain>
    </source>
</reference>
<dbReference type="EnsemblPlants" id="KRH45521">
    <property type="protein sequence ID" value="KRH45521"/>
    <property type="gene ID" value="GLYMA_08G276500"/>
</dbReference>
<gene>
    <name evidence="2" type="ORF">GLYMA_08G276500</name>
</gene>
<dbReference type="EMBL" id="CM000841">
    <property type="protein sequence ID" value="KRH45521.1"/>
    <property type="molecule type" value="Genomic_DNA"/>
</dbReference>
<reference evidence="2" key="3">
    <citation type="submission" date="2018-07" db="EMBL/GenBank/DDBJ databases">
        <title>WGS assembly of Glycine max.</title>
        <authorList>
            <person name="Schmutz J."/>
            <person name="Cannon S."/>
            <person name="Schlueter J."/>
            <person name="Ma J."/>
            <person name="Mitros T."/>
            <person name="Nelson W."/>
            <person name="Hyten D."/>
            <person name="Song Q."/>
            <person name="Thelen J."/>
            <person name="Cheng J."/>
            <person name="Xu D."/>
            <person name="Hellsten U."/>
            <person name="May G."/>
            <person name="Yu Y."/>
            <person name="Sakurai T."/>
            <person name="Umezawa T."/>
            <person name="Bhattacharyya M."/>
            <person name="Sandhu D."/>
            <person name="Valliyodan B."/>
            <person name="Lindquist E."/>
            <person name="Peto M."/>
            <person name="Grant D."/>
            <person name="Shu S."/>
            <person name="Goodstein D."/>
            <person name="Barry K."/>
            <person name="Futrell-Griggs M."/>
            <person name="Abernathy B."/>
            <person name="Du J."/>
            <person name="Tian Z."/>
            <person name="Zhu L."/>
            <person name="Gill N."/>
            <person name="Joshi T."/>
            <person name="Libault M."/>
            <person name="Sethuraman A."/>
            <person name="Zhang X."/>
            <person name="Shinozaki K."/>
            <person name="Nguyen H."/>
            <person name="Wing R."/>
            <person name="Cregan P."/>
            <person name="Specht J."/>
            <person name="Grimwood J."/>
            <person name="Rokhsar D."/>
            <person name="Stacey G."/>
            <person name="Shoemaker R."/>
            <person name="Jackson S."/>
        </authorList>
    </citation>
    <scope>NUCLEOTIDE SEQUENCE</scope>
    <source>
        <tissue evidence="2">Callus</tissue>
    </source>
</reference>
<accession>K7L9A7</accession>
<dbReference type="Gene3D" id="3.60.10.10">
    <property type="entry name" value="Endonuclease/exonuclease/phosphatase"/>
    <property type="match status" value="1"/>
</dbReference>
<feature type="compositionally biased region" description="Basic and acidic residues" evidence="1">
    <location>
        <begin position="200"/>
        <end position="210"/>
    </location>
</feature>
<dbReference type="HOGENOM" id="CLU_541226_0_0_1"/>
<dbReference type="PaxDb" id="3847-GLYMA08G37566.1"/>
<protein>
    <recommendedName>
        <fullName evidence="5">Endonuclease/exonuclease/phosphatase domain-containing protein</fullName>
    </recommendedName>
</protein>
<feature type="compositionally biased region" description="Polar residues" evidence="1">
    <location>
        <begin position="30"/>
        <end position="39"/>
    </location>
</feature>
<organism evidence="2">
    <name type="scientific">Glycine max</name>
    <name type="common">Soybean</name>
    <name type="synonym">Glycine hispida</name>
    <dbReference type="NCBI Taxonomy" id="3847"/>
    <lineage>
        <taxon>Eukaryota</taxon>
        <taxon>Viridiplantae</taxon>
        <taxon>Streptophyta</taxon>
        <taxon>Embryophyta</taxon>
        <taxon>Tracheophyta</taxon>
        <taxon>Spermatophyta</taxon>
        <taxon>Magnoliopsida</taxon>
        <taxon>eudicotyledons</taxon>
        <taxon>Gunneridae</taxon>
        <taxon>Pentapetalae</taxon>
        <taxon>rosids</taxon>
        <taxon>fabids</taxon>
        <taxon>Fabales</taxon>
        <taxon>Fabaceae</taxon>
        <taxon>Papilionoideae</taxon>
        <taxon>50 kb inversion clade</taxon>
        <taxon>NPAAA clade</taxon>
        <taxon>indigoferoid/millettioid clade</taxon>
        <taxon>Phaseoleae</taxon>
        <taxon>Glycine</taxon>
        <taxon>Glycine subgen. Soja</taxon>
    </lineage>
</organism>
<evidence type="ECO:0000313" key="4">
    <source>
        <dbReference type="Proteomes" id="UP000008827"/>
    </source>
</evidence>
<reference evidence="2 3" key="1">
    <citation type="journal article" date="2010" name="Nature">
        <title>Genome sequence of the palaeopolyploid soybean.</title>
        <authorList>
            <person name="Schmutz J."/>
            <person name="Cannon S.B."/>
            <person name="Schlueter J."/>
            <person name="Ma J."/>
            <person name="Mitros T."/>
            <person name="Nelson W."/>
            <person name="Hyten D.L."/>
            <person name="Song Q."/>
            <person name="Thelen J.J."/>
            <person name="Cheng J."/>
            <person name="Xu D."/>
            <person name="Hellsten U."/>
            <person name="May G.D."/>
            <person name="Yu Y."/>
            <person name="Sakurai T."/>
            <person name="Umezawa T."/>
            <person name="Bhattacharyya M.K."/>
            <person name="Sandhu D."/>
            <person name="Valliyodan B."/>
            <person name="Lindquist E."/>
            <person name="Peto M."/>
            <person name="Grant D."/>
            <person name="Shu S."/>
            <person name="Goodstein D."/>
            <person name="Barry K."/>
            <person name="Futrell-Griggs M."/>
            <person name="Abernathy B."/>
            <person name="Du J."/>
            <person name="Tian Z."/>
            <person name="Zhu L."/>
            <person name="Gill N."/>
            <person name="Joshi T."/>
            <person name="Libault M."/>
            <person name="Sethuraman A."/>
            <person name="Zhang X.-C."/>
            <person name="Shinozaki K."/>
            <person name="Nguyen H.T."/>
            <person name="Wing R.A."/>
            <person name="Cregan P."/>
            <person name="Specht J."/>
            <person name="Grimwood J."/>
            <person name="Rokhsar D."/>
            <person name="Stacey G."/>
            <person name="Shoemaker R.C."/>
            <person name="Jackson S.A."/>
        </authorList>
    </citation>
    <scope>NUCLEOTIDE SEQUENCE</scope>
    <source>
        <strain evidence="3">cv. Williams 82</strain>
        <tissue evidence="2">Callus</tissue>
    </source>
</reference>
<evidence type="ECO:0000313" key="3">
    <source>
        <dbReference type="EnsemblPlants" id="KRH45521"/>
    </source>
</evidence>
<dbReference type="AlphaFoldDB" id="K7L9A7"/>
<feature type="region of interest" description="Disordered" evidence="1">
    <location>
        <begin position="30"/>
        <end position="74"/>
    </location>
</feature>
<dbReference type="InterPro" id="IPR036691">
    <property type="entry name" value="Endo/exonu/phosph_ase_sf"/>
</dbReference>
<keyword evidence="4" id="KW-1185">Reference proteome</keyword>